<evidence type="ECO:0000313" key="3">
    <source>
        <dbReference type="Proteomes" id="UP001156870"/>
    </source>
</evidence>
<dbReference type="Pfam" id="PF04607">
    <property type="entry name" value="RelA_SpoT"/>
    <property type="match status" value="1"/>
</dbReference>
<organism evidence="2 3">
    <name type="scientific">Marinibactrum halimedae</name>
    <dbReference type="NCBI Taxonomy" id="1444977"/>
    <lineage>
        <taxon>Bacteria</taxon>
        <taxon>Pseudomonadati</taxon>
        <taxon>Pseudomonadota</taxon>
        <taxon>Gammaproteobacteria</taxon>
        <taxon>Cellvibrionales</taxon>
        <taxon>Cellvibrionaceae</taxon>
        <taxon>Marinibactrum</taxon>
    </lineage>
</organism>
<evidence type="ECO:0000313" key="2">
    <source>
        <dbReference type="EMBL" id="GLS27725.1"/>
    </source>
</evidence>
<dbReference type="PANTHER" id="PTHR41773:SF1">
    <property type="entry name" value="RELA_SPOT DOMAIN-CONTAINING PROTEIN"/>
    <property type="match status" value="1"/>
</dbReference>
<name>A0AA37WNP2_9GAMM</name>
<feature type="domain" description="RelA/SpoT" evidence="1">
    <location>
        <begin position="49"/>
        <end position="179"/>
    </location>
</feature>
<dbReference type="Gene3D" id="3.30.460.10">
    <property type="entry name" value="Beta Polymerase, domain 2"/>
    <property type="match status" value="1"/>
</dbReference>
<comment type="caution">
    <text evidence="2">The sequence shown here is derived from an EMBL/GenBank/DDBJ whole genome shotgun (WGS) entry which is preliminary data.</text>
</comment>
<dbReference type="InterPro" id="IPR043519">
    <property type="entry name" value="NT_sf"/>
</dbReference>
<dbReference type="SUPFAM" id="SSF81301">
    <property type="entry name" value="Nucleotidyltransferase"/>
    <property type="match status" value="1"/>
</dbReference>
<proteinExistence type="predicted"/>
<dbReference type="AlphaFoldDB" id="A0AA37WNP2"/>
<dbReference type="EMBL" id="BSPD01000087">
    <property type="protein sequence ID" value="GLS27725.1"/>
    <property type="molecule type" value="Genomic_DNA"/>
</dbReference>
<evidence type="ECO:0000259" key="1">
    <source>
        <dbReference type="SMART" id="SM00954"/>
    </source>
</evidence>
<dbReference type="GO" id="GO:0015969">
    <property type="term" value="P:guanosine tetraphosphate metabolic process"/>
    <property type="evidence" value="ECO:0007669"/>
    <property type="project" value="InterPro"/>
</dbReference>
<gene>
    <name evidence="2" type="ORF">GCM10007877_34440</name>
</gene>
<dbReference type="Proteomes" id="UP001156870">
    <property type="component" value="Unassembled WGS sequence"/>
</dbReference>
<sequence length="328" mass="37969">MNESELIQTWNSEKPIYEAWGVHIANSICNDLEKDQTDLCSFFKIPVNPRLKDDKSFVDKAFHRPGKGYTDPYNQIEDKVGIRFVVLLLEDIDKICGIIEKNNKWTFDACKHFDEDKENEPLLFTYQSVHYVVRPANDFNINDILIPKTTPCEIQIRTLLQHAHAELTHDAIYKAKKTVKASVHRTVAKSMALIETTDSFFSDATKQLNHGPLEEFSILSRLDAIYENLTGIKPHRQKSSLAVWDSFERFIDDSLINSIQTQLIDKSESICSAIKDHYSEHIMYQQSTILFVYWLMKRKRNALLKDWPLDYKLLELPSIDLGISLDQG</sequence>
<protein>
    <recommendedName>
        <fullName evidence="1">RelA/SpoT domain-containing protein</fullName>
    </recommendedName>
</protein>
<dbReference type="RefSeq" id="WP_232593472.1">
    <property type="nucleotide sequence ID" value="NZ_BSPD01000087.1"/>
</dbReference>
<reference evidence="2 3" key="1">
    <citation type="journal article" date="2014" name="Int. J. Syst. Evol. Microbiol.">
        <title>Complete genome sequence of Corynebacterium casei LMG S-19264T (=DSM 44701T), isolated from a smear-ripened cheese.</title>
        <authorList>
            <consortium name="US DOE Joint Genome Institute (JGI-PGF)"/>
            <person name="Walter F."/>
            <person name="Albersmeier A."/>
            <person name="Kalinowski J."/>
            <person name="Ruckert C."/>
        </authorList>
    </citation>
    <scope>NUCLEOTIDE SEQUENCE [LARGE SCALE GENOMIC DNA]</scope>
    <source>
        <strain evidence="2 3">NBRC 110095</strain>
    </source>
</reference>
<dbReference type="InterPro" id="IPR007685">
    <property type="entry name" value="RelA_SpoT"/>
</dbReference>
<keyword evidence="3" id="KW-1185">Reference proteome</keyword>
<dbReference type="SMART" id="SM00954">
    <property type="entry name" value="RelA_SpoT"/>
    <property type="match status" value="1"/>
</dbReference>
<accession>A0AA37WNP2</accession>
<dbReference type="CDD" id="cd05399">
    <property type="entry name" value="NT_Rel-Spo_like"/>
    <property type="match status" value="1"/>
</dbReference>
<dbReference type="PANTHER" id="PTHR41773">
    <property type="entry name" value="GTP PYROPHOSPHATASE-RELATED"/>
    <property type="match status" value="1"/>
</dbReference>